<dbReference type="RefSeq" id="WP_308456258.1">
    <property type="nucleotide sequence ID" value="NZ_JAJEQM010000006.1"/>
</dbReference>
<dbReference type="Proteomes" id="UP001198242">
    <property type="component" value="Unassembled WGS sequence"/>
</dbReference>
<evidence type="ECO:0000313" key="2">
    <source>
        <dbReference type="Proteomes" id="UP001198242"/>
    </source>
</evidence>
<comment type="caution">
    <text evidence="1">The sequence shown here is derived from an EMBL/GenBank/DDBJ whole genome shotgun (WGS) entry which is preliminary data.</text>
</comment>
<dbReference type="Gene3D" id="2.160.20.110">
    <property type="match status" value="1"/>
</dbReference>
<evidence type="ECO:0000313" key="1">
    <source>
        <dbReference type="EMBL" id="MCC2210357.1"/>
    </source>
</evidence>
<name>A0AAE3DYD7_9FIRM</name>
<reference evidence="1 2" key="1">
    <citation type="submission" date="2021-10" db="EMBL/GenBank/DDBJ databases">
        <title>Anaerobic single-cell dispensing facilitates the cultivation of human gut bacteria.</title>
        <authorList>
            <person name="Afrizal A."/>
        </authorList>
    </citation>
    <scope>NUCLEOTIDE SEQUENCE [LARGE SCALE GENOMIC DNA]</scope>
    <source>
        <strain evidence="1 2">CLA-AA-H232</strain>
    </source>
</reference>
<sequence length="568" mass="63759">MPTGLWTDYKASSFNGGNGTSTNPYQIATAAQLAYLAYGINNGISNYATSYFKLTADIDLADHYWTPIGNSSHRFKRSFDGNYYKISNMNIDTSVNSSDLIGLFGYTEAPSTTEEVSIGNFYLVNPRIIDKSSTYASFILAIHNRRIRIHDIEIIDGYYSYASYSSTVESNSYFGCFLSRSILVSASYAKVHNVNALSTYIRSNKQYTGGLIGYYVVGEGNNEIYNSNIVITDLVCPHGIYVGGAIGYLDHENYYNMYLQNISVQIQDGQVNSNTIIGGIIGYYCNNISKSYNYININNISSDILNMYPSPTKFKAFVGDWKTGITSANFKSTNKLSKLYYNTEVSKTGYNSGLFSDTENTTIVKSYKYSDTCNVYDTSTNTTVMNYYNVAHAIACRTFSVQVTKSGSVTYREIIYLNDIYKRAHTLEPIKFILMWDLGDFNPYDESTLNFPIFVLVTGTTYTFPDADIYSYLNPTLERYDLENNNKWLAESQQTLNDVSGIYHPGDTVTVSTDFVIWTGSVDKTKVISYKKDSSTVVDVTNVVYKNSSSTVRSMADYKYKKNSSTVV</sequence>
<accession>A0AAE3DYD7</accession>
<keyword evidence="2" id="KW-1185">Reference proteome</keyword>
<proteinExistence type="predicted"/>
<dbReference type="EMBL" id="JAJEQM010000006">
    <property type="protein sequence ID" value="MCC2210357.1"/>
    <property type="molecule type" value="Genomic_DNA"/>
</dbReference>
<dbReference type="AlphaFoldDB" id="A0AAE3DYD7"/>
<protein>
    <submittedName>
        <fullName evidence="1">Uncharacterized protein</fullName>
    </submittedName>
</protein>
<gene>
    <name evidence="1" type="ORF">LKE05_06070</name>
</gene>
<organism evidence="1 2">
    <name type="scientific">Hominilimicola fabiformis</name>
    <dbReference type="NCBI Taxonomy" id="2885356"/>
    <lineage>
        <taxon>Bacteria</taxon>
        <taxon>Bacillati</taxon>
        <taxon>Bacillota</taxon>
        <taxon>Clostridia</taxon>
        <taxon>Eubacteriales</taxon>
        <taxon>Oscillospiraceae</taxon>
        <taxon>Hominilimicola</taxon>
    </lineage>
</organism>